<sequence>MPTLKTIAEFDHQVTGVTVTPDGRIFVNFPRWTEDAPISVAEVLPDGGLRPYPDEEWNAWRNETAFEKSLDQHFVCVQALYADGRGSLWVVDPGAPGNERVLPGAPKLVCIDLASDRVRRVIPVPPDVARQGSYLNDMRLSPDGKTAYLTDSGAEGAIVVVDVESGVSYRTLAGHPSTQLEKDVIVEVDGAPLRRPDGRQPMFASDGIALSNDGATLYWQALTGRSLYCVDTALLGKDTPRERREAGVRKLGETHVSDGLLMSGRDTLYLTSPSDNAVTRWTDGKVERLVQDARLRWPDTMAEGPDGDIYVTASHIQDTYWFKPGAPAAVRTALFCFSPESAG</sequence>
<keyword evidence="4" id="KW-1185">Reference proteome</keyword>
<protein>
    <recommendedName>
        <fullName evidence="5">Fork-head domain-containing protein</fullName>
    </recommendedName>
</protein>
<dbReference type="KEGG" id="bgv:CAL12_14680"/>
<comment type="subcellular location">
    <subcellularLocation>
        <location evidence="1">Secreted</location>
    </subcellularLocation>
</comment>
<accession>A0A1W6YLW2</accession>
<organism evidence="3 4">
    <name type="scientific">Bordetella genomosp. 8</name>
    <dbReference type="NCBI Taxonomy" id="1416806"/>
    <lineage>
        <taxon>Bacteria</taxon>
        <taxon>Pseudomonadati</taxon>
        <taxon>Pseudomonadota</taxon>
        <taxon>Betaproteobacteria</taxon>
        <taxon>Burkholderiales</taxon>
        <taxon>Alcaligenaceae</taxon>
        <taxon>Bordetella</taxon>
    </lineage>
</organism>
<evidence type="ECO:0000313" key="3">
    <source>
        <dbReference type="EMBL" id="ARP81939.1"/>
    </source>
</evidence>
<proteinExistence type="predicted"/>
<dbReference type="InterPro" id="IPR011042">
    <property type="entry name" value="6-blade_b-propeller_TolB-like"/>
</dbReference>
<dbReference type="PANTHER" id="PTHR10009">
    <property type="entry name" value="PROTEIN YELLOW-RELATED"/>
    <property type="match status" value="1"/>
</dbReference>
<dbReference type="STRING" id="1416806.CAL12_14680"/>
<evidence type="ECO:0000256" key="2">
    <source>
        <dbReference type="ARBA" id="ARBA00022525"/>
    </source>
</evidence>
<dbReference type="InterPro" id="IPR017996">
    <property type="entry name" value="MRJP/yellow-related"/>
</dbReference>
<reference evidence="3 4" key="1">
    <citation type="submission" date="2017-05" db="EMBL/GenBank/DDBJ databases">
        <title>Complete and WGS of Bordetella genogroups.</title>
        <authorList>
            <person name="Spilker T."/>
            <person name="LiPuma J."/>
        </authorList>
    </citation>
    <scope>NUCLEOTIDE SEQUENCE [LARGE SCALE GENOMIC DNA]</scope>
    <source>
        <strain evidence="3 4">AU19157</strain>
    </source>
</reference>
<evidence type="ECO:0008006" key="5">
    <source>
        <dbReference type="Google" id="ProtNLM"/>
    </source>
</evidence>
<dbReference type="RefSeq" id="WP_086065158.1">
    <property type="nucleotide sequence ID" value="NZ_CP021108.1"/>
</dbReference>
<evidence type="ECO:0000256" key="1">
    <source>
        <dbReference type="ARBA" id="ARBA00004613"/>
    </source>
</evidence>
<dbReference type="PANTHER" id="PTHR10009:SF18">
    <property type="entry name" value="PROTEIN YELLOW-LIKE PROTEIN"/>
    <property type="match status" value="1"/>
</dbReference>
<keyword evidence="2" id="KW-0964">Secreted</keyword>
<gene>
    <name evidence="3" type="ORF">CAL12_14680</name>
</gene>
<dbReference type="Pfam" id="PF03022">
    <property type="entry name" value="MRJP"/>
    <property type="match status" value="1"/>
</dbReference>
<dbReference type="GO" id="GO:0005576">
    <property type="term" value="C:extracellular region"/>
    <property type="evidence" value="ECO:0007669"/>
    <property type="project" value="UniProtKB-SubCell"/>
</dbReference>
<dbReference type="SUPFAM" id="SSF101898">
    <property type="entry name" value="NHL repeat"/>
    <property type="match status" value="1"/>
</dbReference>
<name>A0A1W6YLW2_9BORD</name>
<dbReference type="Proteomes" id="UP000194151">
    <property type="component" value="Chromosome"/>
</dbReference>
<evidence type="ECO:0000313" key="4">
    <source>
        <dbReference type="Proteomes" id="UP000194151"/>
    </source>
</evidence>
<dbReference type="EMBL" id="CP021108">
    <property type="protein sequence ID" value="ARP81939.1"/>
    <property type="molecule type" value="Genomic_DNA"/>
</dbReference>
<dbReference type="AlphaFoldDB" id="A0A1W6YLW2"/>
<dbReference type="OrthoDB" id="9797664at2"/>
<dbReference type="Gene3D" id="2.120.10.30">
    <property type="entry name" value="TolB, C-terminal domain"/>
    <property type="match status" value="1"/>
</dbReference>